<sequence length="320" mass="36880">MTDFGFLSGLFESLQANSPMLGRFWLLLMLVFRMLILGTVASDMFEDEQEEFSCNTLQPGCKQVCYDQAFPISQYRFWVFHIVLISTPALVFLMYAMHHHKKHQDFQQGSVSSLLVAKQQRHLKLLYMVNVGFRLLSEIGFLVGQWLLYGFRVEAQFPCSRFPCPYTVDCFTSRPMEKTVFLVFYFAVGVLSAVSSLVEIIHVTRKWLMENGDELVPWKDVEQRAEPDEGNLNGTGSNKSRRPPLFTGKGGRSSWRSQGTVGNTRYSRPDILNNIAHYWNKYSKKQYSINESTNSVVVNIFTNCIKRRPKHGQVIQDTYC</sequence>
<keyword evidence="6" id="KW-0965">Cell junction</keyword>
<comment type="subcellular location">
    <subcellularLocation>
        <location evidence="1">Cell junction</location>
        <location evidence="1">Gap junction</location>
    </subcellularLocation>
    <subcellularLocation>
        <location evidence="2">Cell membrane</location>
        <topology evidence="2">Multi-pass membrane protein</topology>
    </subcellularLocation>
</comment>
<proteinExistence type="predicted"/>
<dbReference type="InterPro" id="IPR013092">
    <property type="entry name" value="Connexin_N"/>
</dbReference>
<accession>A0A8B9JKU3</accession>
<keyword evidence="3" id="KW-1003">Cell membrane</keyword>
<keyword evidence="4 10" id="KW-0812">Transmembrane</keyword>
<dbReference type="Pfam" id="PF00029">
    <property type="entry name" value="Connexin"/>
    <property type="match status" value="1"/>
</dbReference>
<feature type="domain" description="Connexin N-terminal" evidence="11">
    <location>
        <begin position="43"/>
        <end position="76"/>
    </location>
</feature>
<evidence type="ECO:0000256" key="9">
    <source>
        <dbReference type="SAM" id="MobiDB-lite"/>
    </source>
</evidence>
<dbReference type="Proteomes" id="UP000694621">
    <property type="component" value="Unplaced"/>
</dbReference>
<dbReference type="SMART" id="SM00037">
    <property type="entry name" value="CNX"/>
    <property type="match status" value="1"/>
</dbReference>
<feature type="region of interest" description="Disordered" evidence="9">
    <location>
        <begin position="226"/>
        <end position="262"/>
    </location>
</feature>
<keyword evidence="7 10" id="KW-1133">Transmembrane helix</keyword>
<evidence type="ECO:0000256" key="6">
    <source>
        <dbReference type="ARBA" id="ARBA00022949"/>
    </source>
</evidence>
<evidence type="ECO:0000256" key="8">
    <source>
        <dbReference type="ARBA" id="ARBA00023136"/>
    </source>
</evidence>
<feature type="transmembrane region" description="Helical" evidence="10">
    <location>
        <begin position="125"/>
        <end position="148"/>
    </location>
</feature>
<dbReference type="Gene3D" id="1.20.1440.80">
    <property type="entry name" value="Gap junction channel protein cysteine-rich domain"/>
    <property type="match status" value="1"/>
</dbReference>
<keyword evidence="5" id="KW-0303">Gap junction</keyword>
<evidence type="ECO:0000256" key="2">
    <source>
        <dbReference type="ARBA" id="ARBA00004651"/>
    </source>
</evidence>
<organism evidence="13 14">
    <name type="scientific">Astyanax mexicanus</name>
    <name type="common">Blind cave fish</name>
    <name type="synonym">Astyanax fasciatus mexicanus</name>
    <dbReference type="NCBI Taxonomy" id="7994"/>
    <lineage>
        <taxon>Eukaryota</taxon>
        <taxon>Metazoa</taxon>
        <taxon>Chordata</taxon>
        <taxon>Craniata</taxon>
        <taxon>Vertebrata</taxon>
        <taxon>Euteleostomi</taxon>
        <taxon>Actinopterygii</taxon>
        <taxon>Neopterygii</taxon>
        <taxon>Teleostei</taxon>
        <taxon>Ostariophysi</taxon>
        <taxon>Characiformes</taxon>
        <taxon>Characoidei</taxon>
        <taxon>Acestrorhamphidae</taxon>
        <taxon>Acestrorhamphinae</taxon>
        <taxon>Astyanax</taxon>
    </lineage>
</organism>
<dbReference type="PRINTS" id="PR00206">
    <property type="entry name" value="CONNEXIN"/>
</dbReference>
<evidence type="ECO:0000313" key="13">
    <source>
        <dbReference type="Ensembl" id="ENSAMXP00005023097.1"/>
    </source>
</evidence>
<dbReference type="GO" id="GO:0086077">
    <property type="term" value="F:gap junction channel activity involved in AV node cell-bundle of His cell electrical coupling"/>
    <property type="evidence" value="ECO:0007669"/>
    <property type="project" value="TreeGrafter"/>
</dbReference>
<dbReference type="InterPro" id="IPR019570">
    <property type="entry name" value="Connexin_CCC"/>
</dbReference>
<evidence type="ECO:0000256" key="7">
    <source>
        <dbReference type="ARBA" id="ARBA00022989"/>
    </source>
</evidence>
<evidence type="ECO:0000259" key="12">
    <source>
        <dbReference type="SMART" id="SM01089"/>
    </source>
</evidence>
<evidence type="ECO:0000256" key="10">
    <source>
        <dbReference type="SAM" id="Phobius"/>
    </source>
</evidence>
<keyword evidence="8 10" id="KW-0472">Membrane</keyword>
<reference evidence="13" key="1">
    <citation type="submission" date="2025-08" db="UniProtKB">
        <authorList>
            <consortium name="Ensembl"/>
        </authorList>
    </citation>
    <scope>IDENTIFICATION</scope>
</reference>
<dbReference type="Ensembl" id="ENSAMXT00005025519.1">
    <property type="protein sequence ID" value="ENSAMXP00005023097.1"/>
    <property type="gene ID" value="ENSAMXG00005011893.1"/>
</dbReference>
<evidence type="ECO:0000256" key="5">
    <source>
        <dbReference type="ARBA" id="ARBA00022868"/>
    </source>
</evidence>
<dbReference type="SMART" id="SM01089">
    <property type="entry name" value="Connexin_CCC"/>
    <property type="match status" value="1"/>
</dbReference>
<dbReference type="PROSITE" id="PS00407">
    <property type="entry name" value="CONNEXINS_1"/>
    <property type="match status" value="1"/>
</dbReference>
<evidence type="ECO:0000256" key="4">
    <source>
        <dbReference type="ARBA" id="ARBA00022692"/>
    </source>
</evidence>
<dbReference type="PANTHER" id="PTHR11984:SF5">
    <property type="entry name" value="GAP JUNCTION DELTA-3 PROTEIN"/>
    <property type="match status" value="1"/>
</dbReference>
<dbReference type="InterPro" id="IPR038359">
    <property type="entry name" value="Connexin_N_sf"/>
</dbReference>
<evidence type="ECO:0000256" key="3">
    <source>
        <dbReference type="ARBA" id="ARBA00022475"/>
    </source>
</evidence>
<dbReference type="InterPro" id="IPR000500">
    <property type="entry name" value="Connexin"/>
</dbReference>
<evidence type="ECO:0000259" key="11">
    <source>
        <dbReference type="SMART" id="SM00037"/>
    </source>
</evidence>
<protein>
    <submittedName>
        <fullName evidence="13">Gap junction protein delta 3</fullName>
    </submittedName>
</protein>
<feature type="transmembrane region" description="Helical" evidence="10">
    <location>
        <begin position="182"/>
        <end position="201"/>
    </location>
</feature>
<feature type="transmembrane region" description="Helical" evidence="10">
    <location>
        <begin position="77"/>
        <end position="97"/>
    </location>
</feature>
<dbReference type="InterPro" id="IPR017990">
    <property type="entry name" value="Connexin_CS"/>
</dbReference>
<name>A0A8B9JKU3_ASTMX</name>
<dbReference type="PANTHER" id="PTHR11984">
    <property type="entry name" value="CONNEXIN"/>
    <property type="match status" value="1"/>
</dbReference>
<dbReference type="AlphaFoldDB" id="A0A8B9JKU3"/>
<dbReference type="GO" id="GO:0007267">
    <property type="term" value="P:cell-cell signaling"/>
    <property type="evidence" value="ECO:0007669"/>
    <property type="project" value="TreeGrafter"/>
</dbReference>
<dbReference type="GO" id="GO:0005922">
    <property type="term" value="C:connexin complex"/>
    <property type="evidence" value="ECO:0007669"/>
    <property type="project" value="InterPro"/>
</dbReference>
<feature type="domain" description="Connexin cysteine-rich" evidence="12">
    <location>
        <begin position="137"/>
        <end position="203"/>
    </location>
</feature>
<evidence type="ECO:0000313" key="14">
    <source>
        <dbReference type="Proteomes" id="UP000694621"/>
    </source>
</evidence>
<feature type="transmembrane region" description="Helical" evidence="10">
    <location>
        <begin position="21"/>
        <end position="41"/>
    </location>
</feature>
<evidence type="ECO:0000256" key="1">
    <source>
        <dbReference type="ARBA" id="ARBA00004610"/>
    </source>
</evidence>